<keyword evidence="3" id="KW-1133">Transmembrane helix</keyword>
<dbReference type="Pfam" id="PF12854">
    <property type="entry name" value="PPR_1"/>
    <property type="match status" value="1"/>
</dbReference>
<feature type="repeat" description="PPR" evidence="2">
    <location>
        <begin position="690"/>
        <end position="725"/>
    </location>
</feature>
<dbReference type="PANTHER" id="PTHR47926:SF468">
    <property type="entry name" value="PENTATRICOPEPTIDE REPEAT-CONTAINING PROTEIN"/>
    <property type="match status" value="1"/>
</dbReference>
<reference evidence="4 5" key="1">
    <citation type="journal article" date="2023" name="Life. Sci Alliance">
        <title>Evolutionary insights into 3D genome organization and epigenetic landscape of Vigna mungo.</title>
        <authorList>
            <person name="Junaid A."/>
            <person name="Singh B."/>
            <person name="Bhatia S."/>
        </authorList>
    </citation>
    <scope>NUCLEOTIDE SEQUENCE [LARGE SCALE GENOMIC DNA]</scope>
    <source>
        <strain evidence="4">Urdbean</strain>
    </source>
</reference>
<dbReference type="FunFam" id="1.25.40.10:FF:000606">
    <property type="entry name" value="Putative pentatricopeptide repeat-containing protein"/>
    <property type="match status" value="1"/>
</dbReference>
<dbReference type="Proteomes" id="UP001374535">
    <property type="component" value="Chromosome 8"/>
</dbReference>
<keyword evidence="3" id="KW-0472">Membrane</keyword>
<dbReference type="GO" id="GO:0003723">
    <property type="term" value="F:RNA binding"/>
    <property type="evidence" value="ECO:0007669"/>
    <property type="project" value="InterPro"/>
</dbReference>
<proteinExistence type="predicted"/>
<gene>
    <name evidence="4" type="ORF">V8G54_027150</name>
</gene>
<feature type="repeat" description="PPR" evidence="2">
    <location>
        <begin position="233"/>
        <end position="263"/>
    </location>
</feature>
<feature type="repeat" description="PPR" evidence="2">
    <location>
        <begin position="360"/>
        <end position="394"/>
    </location>
</feature>
<dbReference type="PROSITE" id="PS51375">
    <property type="entry name" value="PPR"/>
    <property type="match status" value="7"/>
</dbReference>
<dbReference type="InterPro" id="IPR011990">
    <property type="entry name" value="TPR-like_helical_dom_sf"/>
</dbReference>
<evidence type="ECO:0000256" key="1">
    <source>
        <dbReference type="ARBA" id="ARBA00022737"/>
    </source>
</evidence>
<dbReference type="FunFam" id="1.25.40.10:FF:001212">
    <property type="entry name" value="Pentatricopeptide repeat-containing protein mitochondrial"/>
    <property type="match status" value="1"/>
</dbReference>
<evidence type="ECO:0000256" key="2">
    <source>
        <dbReference type="PROSITE-ProRule" id="PRU00708"/>
    </source>
</evidence>
<feature type="repeat" description="PPR" evidence="2">
    <location>
        <begin position="264"/>
        <end position="299"/>
    </location>
</feature>
<dbReference type="InterPro" id="IPR046960">
    <property type="entry name" value="PPR_At4g14850-like_plant"/>
</dbReference>
<evidence type="ECO:0000256" key="3">
    <source>
        <dbReference type="SAM" id="Phobius"/>
    </source>
</evidence>
<feature type="repeat" description="PPR" evidence="2">
    <location>
        <begin position="655"/>
        <end position="689"/>
    </location>
</feature>
<dbReference type="Gene3D" id="1.25.40.10">
    <property type="entry name" value="Tetratricopeptide repeat domain"/>
    <property type="match status" value="7"/>
</dbReference>
<dbReference type="EMBL" id="CP144693">
    <property type="protein sequence ID" value="WVZ01081.1"/>
    <property type="molecule type" value="Genomic_DNA"/>
</dbReference>
<feature type="transmembrane region" description="Helical" evidence="3">
    <location>
        <begin position="873"/>
        <end position="892"/>
    </location>
</feature>
<name>A0AAQ3RR40_VIGMU</name>
<dbReference type="GO" id="GO:0009451">
    <property type="term" value="P:RNA modification"/>
    <property type="evidence" value="ECO:0007669"/>
    <property type="project" value="InterPro"/>
</dbReference>
<protein>
    <recommendedName>
        <fullName evidence="6">Pentatricopeptide repeat-containing protein</fullName>
    </recommendedName>
</protein>
<evidence type="ECO:0000313" key="4">
    <source>
        <dbReference type="EMBL" id="WVZ01081.1"/>
    </source>
</evidence>
<feature type="repeat" description="PPR" evidence="2">
    <location>
        <begin position="329"/>
        <end position="359"/>
    </location>
</feature>
<evidence type="ECO:0008006" key="6">
    <source>
        <dbReference type="Google" id="ProtNLM"/>
    </source>
</evidence>
<keyword evidence="5" id="KW-1185">Reference proteome</keyword>
<organism evidence="4 5">
    <name type="scientific">Vigna mungo</name>
    <name type="common">Black gram</name>
    <name type="synonym">Phaseolus mungo</name>
    <dbReference type="NCBI Taxonomy" id="3915"/>
    <lineage>
        <taxon>Eukaryota</taxon>
        <taxon>Viridiplantae</taxon>
        <taxon>Streptophyta</taxon>
        <taxon>Embryophyta</taxon>
        <taxon>Tracheophyta</taxon>
        <taxon>Spermatophyta</taxon>
        <taxon>Magnoliopsida</taxon>
        <taxon>eudicotyledons</taxon>
        <taxon>Gunneridae</taxon>
        <taxon>Pentapetalae</taxon>
        <taxon>rosids</taxon>
        <taxon>fabids</taxon>
        <taxon>Fabales</taxon>
        <taxon>Fabaceae</taxon>
        <taxon>Papilionoideae</taxon>
        <taxon>50 kb inversion clade</taxon>
        <taxon>NPAAA clade</taxon>
        <taxon>indigoferoid/millettioid clade</taxon>
        <taxon>Phaseoleae</taxon>
        <taxon>Vigna</taxon>
    </lineage>
</organism>
<dbReference type="NCBIfam" id="TIGR00756">
    <property type="entry name" value="PPR"/>
    <property type="match status" value="9"/>
</dbReference>
<dbReference type="Pfam" id="PF13041">
    <property type="entry name" value="PPR_2"/>
    <property type="match status" value="3"/>
</dbReference>
<evidence type="ECO:0000313" key="5">
    <source>
        <dbReference type="Proteomes" id="UP001374535"/>
    </source>
</evidence>
<sequence>MYECDKQEGGFFAHSDLVPFAGSVWSCREKRLGEFVWGAVQRFGRSLVTLGYRGLKAALGTSPNWKESNKPTVEEEGCPFIVGVEICKSKTSPVSWLYRRDSGCNSSKGRKMVWVKWDNMCKPKEERGLGKWSWRLAKGEEGLWKVILESKYGGCKNLNYRVNMKQNFRSLQQRITKLKQFQFKHNPKRSDSINRGVRDSKLLIQCNKQIAENGRNGNVNEAELVFHRMPVKNTASWTAMLTVYAQNGQIENARKVFDHMPQRTTVSYNAMISAYIRNGCNVTKAYELFSVLSERNLVSYAAMITGFVKAGKFHMAEDLYLQAPHEFRDPACSNALINGYLKAGEVNEALQVFENMVERDVVSWSAMVDGLCKDGRVAAARELFDRMPERNVVSWSAMIDGYMGKGFFQEGFTLFTDMRREGLVDVNSTTVTIMFKACGNYCRMPEGMQIHGLVSRLGFELESVLSNSMITMYCMFGCTDMADKVFCILSDKDLVTWNSLISGYVHNNEVEAAYRVFESMPEKNLISWTAMISGFTISGRIGNAIQLFNMLPVKDGFVWTTIISGFVNNKEYEEALHWYARMIWECRPNPLTISSVLAASAALVALNEGLQIHTCILKMNLEYHLSVQNSLISFYSKCGNVIDAHRIFLDVIEPNVISYNSIINGFGQNGFGKEALSIYRKMQSEGHEANNVTFLAVLSACSHAGLVEEGWDLFNSMESRYGIEPEADHYACVVDLLGRAGLLDEAVDLIRSMPFKPHSGVWGAILGASNTYLRLDLAKLAAEHITELEPKNATPYVVLSNMYCASGEKIDRDQSHDNIEEMKATILTMDREIQWLCHSSSLCNRAGFIFNQRFLDAPVVMTSKKKIIGALDTLLNVCVSAFLIIIASNLNYCMDQY</sequence>
<keyword evidence="3" id="KW-0812">Transmembrane</keyword>
<feature type="repeat" description="PPR" evidence="2">
    <location>
        <begin position="493"/>
        <end position="527"/>
    </location>
</feature>
<keyword evidence="1" id="KW-0677">Repeat</keyword>
<dbReference type="FunFam" id="1.25.40.10:FF:000090">
    <property type="entry name" value="Pentatricopeptide repeat-containing protein, chloroplastic"/>
    <property type="match status" value="1"/>
</dbReference>
<dbReference type="Pfam" id="PF01535">
    <property type="entry name" value="PPR"/>
    <property type="match status" value="8"/>
</dbReference>
<dbReference type="InterPro" id="IPR002885">
    <property type="entry name" value="PPR_rpt"/>
</dbReference>
<accession>A0AAQ3RR40</accession>
<dbReference type="AlphaFoldDB" id="A0AAQ3RR40"/>
<dbReference type="PANTHER" id="PTHR47926">
    <property type="entry name" value="PENTATRICOPEPTIDE REPEAT-CONTAINING PROTEIN"/>
    <property type="match status" value="1"/>
</dbReference>